<reference evidence="3" key="1">
    <citation type="submission" date="2021-02" db="EMBL/GenBank/DDBJ databases">
        <authorList>
            <person name="Nowell W R."/>
        </authorList>
    </citation>
    <scope>NUCLEOTIDE SEQUENCE</scope>
</reference>
<dbReference type="AlphaFoldDB" id="A0A819F7I4"/>
<feature type="compositionally biased region" description="Polar residues" evidence="1">
    <location>
        <begin position="21"/>
        <end position="73"/>
    </location>
</feature>
<feature type="non-terminal residue" evidence="3">
    <location>
        <position position="571"/>
    </location>
</feature>
<dbReference type="PANTHER" id="PTHR32046:SF11">
    <property type="entry name" value="IMMUNE-ASSOCIATED NUCLEOTIDE-BINDING PROTEIN 10-LIKE"/>
    <property type="match status" value="1"/>
</dbReference>
<feature type="domain" description="G" evidence="2">
    <location>
        <begin position="213"/>
        <end position="332"/>
    </location>
</feature>
<comment type="caution">
    <text evidence="3">The sequence shown here is derived from an EMBL/GenBank/DDBJ whole genome shotgun (WGS) entry which is preliminary data.</text>
</comment>
<dbReference type="InterPro" id="IPR027417">
    <property type="entry name" value="P-loop_NTPase"/>
</dbReference>
<organism evidence="3 4">
    <name type="scientific">Rotaria sordida</name>
    <dbReference type="NCBI Taxonomy" id="392033"/>
    <lineage>
        <taxon>Eukaryota</taxon>
        <taxon>Metazoa</taxon>
        <taxon>Spiralia</taxon>
        <taxon>Gnathifera</taxon>
        <taxon>Rotifera</taxon>
        <taxon>Eurotatoria</taxon>
        <taxon>Bdelloidea</taxon>
        <taxon>Philodinida</taxon>
        <taxon>Philodinidae</taxon>
        <taxon>Rotaria</taxon>
    </lineage>
</organism>
<protein>
    <recommendedName>
        <fullName evidence="2">G domain-containing protein</fullName>
    </recommendedName>
</protein>
<dbReference type="SUPFAM" id="SSF52540">
    <property type="entry name" value="P-loop containing nucleoside triphosphate hydrolases"/>
    <property type="match status" value="1"/>
</dbReference>
<sequence length="571" mass="64782">PSNKYTNGQDKSKQRAIIPSRQFQTTNSSSTKVLTNTQNIDPRFTKTQTYLSSETKPQNSLPLTTERQAQVSTPKKVENAVPVLIKAQITSPPFEKTQTYASSQIKPQSFFLSTTEGLTNVSTPTKVDSSVPASSKALITSPFSVKTQTYSSSQTKTQTSILPRVEVHTSTPTSNKLQTSVPLPTEIQTFDLSSKKTYIPATSPPSDTDIINILLLGETSVGKSTFINAFANYVTYNTLKQDQTSQPIVLIPVSFLITVGDNFDERSVKFGDVDDHIYLILMIMIEKTLCIIDTPGFGDTRGIQQDDRNIEHILEYVNNLIHSNTICFLLQPNVSKLNIFFRSCLTQLFSLLDQNALNNIIFCFTNSRSTFYTSGDTAPLFKKILTSLSIGDVPFKKENTFCFDSESFRYLVALQNGISFNNDEKHEYEMSWIKSVTQSNRLIDYICKNITIYRIDNKLQSMKHVQFEIIPMIESMLETMRNILRNLILCKMNSFKASIELYPKVLDHSMTICLLYKGKVVKIGNFLITYNMPHKIEKNCRICQCSYNQHRSIGYILEYEYLNKSSIYNQN</sequence>
<feature type="region of interest" description="Disordered" evidence="1">
    <location>
        <begin position="1"/>
        <end position="74"/>
    </location>
</feature>
<dbReference type="PANTHER" id="PTHR32046">
    <property type="entry name" value="G DOMAIN-CONTAINING PROTEIN"/>
    <property type="match status" value="1"/>
</dbReference>
<dbReference type="GO" id="GO:0005525">
    <property type="term" value="F:GTP binding"/>
    <property type="evidence" value="ECO:0007669"/>
    <property type="project" value="InterPro"/>
</dbReference>
<accession>A0A819F7I4</accession>
<dbReference type="Gene3D" id="3.40.50.300">
    <property type="entry name" value="P-loop containing nucleotide triphosphate hydrolases"/>
    <property type="match status" value="1"/>
</dbReference>
<evidence type="ECO:0000259" key="2">
    <source>
        <dbReference type="Pfam" id="PF01926"/>
    </source>
</evidence>
<dbReference type="EMBL" id="CAJOBE010003138">
    <property type="protein sequence ID" value="CAF3863817.1"/>
    <property type="molecule type" value="Genomic_DNA"/>
</dbReference>
<dbReference type="InterPro" id="IPR006073">
    <property type="entry name" value="GTP-bd"/>
</dbReference>
<evidence type="ECO:0000313" key="4">
    <source>
        <dbReference type="Proteomes" id="UP000663874"/>
    </source>
</evidence>
<name>A0A819F7I4_9BILA</name>
<evidence type="ECO:0000256" key="1">
    <source>
        <dbReference type="SAM" id="MobiDB-lite"/>
    </source>
</evidence>
<dbReference type="Pfam" id="PF01926">
    <property type="entry name" value="MMR_HSR1"/>
    <property type="match status" value="1"/>
</dbReference>
<proteinExistence type="predicted"/>
<dbReference type="Proteomes" id="UP000663874">
    <property type="component" value="Unassembled WGS sequence"/>
</dbReference>
<evidence type="ECO:0000313" key="3">
    <source>
        <dbReference type="EMBL" id="CAF3863817.1"/>
    </source>
</evidence>
<gene>
    <name evidence="3" type="ORF">FNK824_LOCUS18622</name>
</gene>